<accession>A0A0G9JSA7</accession>
<dbReference type="RefSeq" id="WP_046997359.1">
    <property type="nucleotide sequence ID" value="NZ_JAIQ01000168.1"/>
</dbReference>
<evidence type="ECO:0000256" key="2">
    <source>
        <dbReference type="ARBA" id="ARBA00022729"/>
    </source>
</evidence>
<keyword evidence="2" id="KW-0732">Signal</keyword>
<gene>
    <name evidence="4" type="ORF">AA20_11760</name>
</gene>
<organism evidence="4 5">
    <name type="scientific">Aliarcobacter butzleri L348</name>
    <dbReference type="NCBI Taxonomy" id="1447256"/>
    <lineage>
        <taxon>Bacteria</taxon>
        <taxon>Pseudomonadati</taxon>
        <taxon>Campylobacterota</taxon>
        <taxon>Epsilonproteobacteria</taxon>
        <taxon>Campylobacterales</taxon>
        <taxon>Arcobacteraceae</taxon>
        <taxon>Aliarcobacter</taxon>
    </lineage>
</organism>
<protein>
    <submittedName>
        <fullName evidence="4">Amino acid-binding protein</fullName>
    </submittedName>
</protein>
<dbReference type="Proteomes" id="UP000035514">
    <property type="component" value="Unassembled WGS sequence"/>
</dbReference>
<evidence type="ECO:0000313" key="5">
    <source>
        <dbReference type="Proteomes" id="UP000035514"/>
    </source>
</evidence>
<dbReference type="SUPFAM" id="SSF53822">
    <property type="entry name" value="Periplasmic binding protein-like I"/>
    <property type="match status" value="1"/>
</dbReference>
<dbReference type="PANTHER" id="PTHR47235:SF1">
    <property type="entry name" value="BLR6548 PROTEIN"/>
    <property type="match status" value="1"/>
</dbReference>
<dbReference type="PANTHER" id="PTHR47235">
    <property type="entry name" value="BLR6548 PROTEIN"/>
    <property type="match status" value="1"/>
</dbReference>
<dbReference type="Gene3D" id="3.40.50.2300">
    <property type="match status" value="2"/>
</dbReference>
<dbReference type="CDD" id="cd19978">
    <property type="entry name" value="PBP1_ABC_ligand_binding-like"/>
    <property type="match status" value="1"/>
</dbReference>
<name>A0A0G9JSA7_9BACT</name>
<sequence>MYKLIKKSFIFIFMFMFAYFLLKDETFDEKTLVIGSSIPYSGSIDLWGEAVNNGVNSYFNYANEFNLLKDKKIKFLAYDDKYEPELTYENIEKLIHKNNVFALFGFVGTPTIKRVLPVIYDENIPFFAPFSGASFLRNNSDNIINFRSSYKEEIENLVNYLESQNKLERVAIFYQNDIYGEENYISLKNALKEKNRQLLAEGSYNRNTLSISHAFNEIKDVKPQVIFISGAYKANSLFIQKAKEDEELKDVIFCNISFGDANSMVKELKNLNTDTKNIIFSQVVPNYENQNLKIVNEYQMVMKKYFSDKPLGFLSFEAFLSSKVLVNAISRIDGKITRDKLIFALKTTPSDLLEGIHLEYKNSQLLNQTYLFKYENEHFIELER</sequence>
<comment type="similarity">
    <text evidence="1">Belongs to the leucine-binding protein family.</text>
</comment>
<comment type="caution">
    <text evidence="4">The sequence shown here is derived from an EMBL/GenBank/DDBJ whole genome shotgun (WGS) entry which is preliminary data.</text>
</comment>
<evidence type="ECO:0000259" key="3">
    <source>
        <dbReference type="Pfam" id="PF13458"/>
    </source>
</evidence>
<proteinExistence type="inferred from homology"/>
<dbReference type="Pfam" id="PF13458">
    <property type="entry name" value="Peripla_BP_6"/>
    <property type="match status" value="1"/>
</dbReference>
<dbReference type="InterPro" id="IPR028081">
    <property type="entry name" value="Leu-bd"/>
</dbReference>
<evidence type="ECO:0000256" key="1">
    <source>
        <dbReference type="ARBA" id="ARBA00010062"/>
    </source>
</evidence>
<dbReference type="AlphaFoldDB" id="A0A0G9JSA7"/>
<feature type="domain" description="Leucine-binding protein" evidence="3">
    <location>
        <begin position="33"/>
        <end position="375"/>
    </location>
</feature>
<evidence type="ECO:0000313" key="4">
    <source>
        <dbReference type="EMBL" id="KLD96514.1"/>
    </source>
</evidence>
<dbReference type="PATRIC" id="fig|1447256.3.peg.2304"/>
<reference evidence="4 5" key="1">
    <citation type="submission" date="2014-01" db="EMBL/GenBank/DDBJ databases">
        <title>Development of a Comparative Genomic Fingerprinting Assay for High Resolution Genotyping of Arcobacter butzleri.</title>
        <authorList>
            <person name="Webb A.L."/>
            <person name="Inglis G.D."/>
            <person name="Kruczkiewicz P."/>
            <person name="Selinger L.B."/>
            <person name="Taboada E.N."/>
        </authorList>
    </citation>
    <scope>NUCLEOTIDE SEQUENCE [LARGE SCALE GENOMIC DNA]</scope>
    <source>
        <strain evidence="4 5">L348</strain>
    </source>
</reference>
<dbReference type="InterPro" id="IPR028082">
    <property type="entry name" value="Peripla_BP_I"/>
</dbReference>
<dbReference type="EMBL" id="JAIQ01000168">
    <property type="protein sequence ID" value="KLD96514.1"/>
    <property type="molecule type" value="Genomic_DNA"/>
</dbReference>